<dbReference type="PANTHER" id="PTHR44029">
    <property type="entry name" value="DNAJ HOMOLOG SUBFAMILY C MEMBER 21"/>
    <property type="match status" value="1"/>
</dbReference>
<keyword evidence="1" id="KW-0479">Metal-binding</keyword>
<dbReference type="Gene3D" id="3.30.160.60">
    <property type="entry name" value="Classic Zinc Finger"/>
    <property type="match status" value="1"/>
</dbReference>
<protein>
    <submittedName>
        <fullName evidence="9">DnaJ-like protein</fullName>
    </submittedName>
</protein>
<gene>
    <name evidence="9" type="ORF">PT974_04225</name>
</gene>
<dbReference type="InterPro" id="IPR051964">
    <property type="entry name" value="Chaperone_stress_response"/>
</dbReference>
<dbReference type="InterPro" id="IPR036869">
    <property type="entry name" value="J_dom_sf"/>
</dbReference>
<dbReference type="Pfam" id="PF00226">
    <property type="entry name" value="DnaJ"/>
    <property type="match status" value="1"/>
</dbReference>
<dbReference type="PROSITE" id="PS50076">
    <property type="entry name" value="DNAJ_2"/>
    <property type="match status" value="1"/>
</dbReference>
<dbReference type="SMART" id="SM00451">
    <property type="entry name" value="ZnF_U1"/>
    <property type="match status" value="1"/>
</dbReference>
<feature type="coiled-coil region" evidence="5">
    <location>
        <begin position="334"/>
        <end position="361"/>
    </location>
</feature>
<feature type="compositionally biased region" description="Low complexity" evidence="6">
    <location>
        <begin position="445"/>
        <end position="461"/>
    </location>
</feature>
<organism evidence="9 10">
    <name type="scientific">Cladobotryum mycophilum</name>
    <dbReference type="NCBI Taxonomy" id="491253"/>
    <lineage>
        <taxon>Eukaryota</taxon>
        <taxon>Fungi</taxon>
        <taxon>Dikarya</taxon>
        <taxon>Ascomycota</taxon>
        <taxon>Pezizomycotina</taxon>
        <taxon>Sordariomycetes</taxon>
        <taxon>Hypocreomycetidae</taxon>
        <taxon>Hypocreales</taxon>
        <taxon>Hypocreaceae</taxon>
        <taxon>Cladobotryum</taxon>
    </lineage>
</organism>
<keyword evidence="3" id="KW-0862">Zinc</keyword>
<dbReference type="PRINTS" id="PR00625">
    <property type="entry name" value="JDOMAIN"/>
</dbReference>
<dbReference type="SMART" id="SM00271">
    <property type="entry name" value="DnaJ"/>
    <property type="match status" value="1"/>
</dbReference>
<dbReference type="PROSITE" id="PS00636">
    <property type="entry name" value="DNAJ_1"/>
    <property type="match status" value="1"/>
</dbReference>
<dbReference type="InterPro" id="IPR022755">
    <property type="entry name" value="Znf_C2H2_jaz"/>
</dbReference>
<evidence type="ECO:0000256" key="2">
    <source>
        <dbReference type="ARBA" id="ARBA00022771"/>
    </source>
</evidence>
<dbReference type="SUPFAM" id="SSF46565">
    <property type="entry name" value="Chaperone J-domain"/>
    <property type="match status" value="1"/>
</dbReference>
<dbReference type="InterPro" id="IPR013087">
    <property type="entry name" value="Znf_C2H2_type"/>
</dbReference>
<dbReference type="PROSITE" id="PS00028">
    <property type="entry name" value="ZINC_FINGER_C2H2_1"/>
    <property type="match status" value="2"/>
</dbReference>
<dbReference type="PANTHER" id="PTHR44029:SF1">
    <property type="entry name" value="DNAJ HOMOLOG SUBFAMILY C MEMBER 21"/>
    <property type="match status" value="1"/>
</dbReference>
<keyword evidence="5" id="KW-0175">Coiled coil</keyword>
<feature type="compositionally biased region" description="Low complexity" evidence="6">
    <location>
        <begin position="422"/>
        <end position="433"/>
    </location>
</feature>
<feature type="domain" description="C2H2-type" evidence="8">
    <location>
        <begin position="316"/>
        <end position="340"/>
    </location>
</feature>
<accession>A0ABR0SV67</accession>
<dbReference type="InterPro" id="IPR018253">
    <property type="entry name" value="DnaJ_domain_CS"/>
</dbReference>
<sequence length="547" mass="61755">MGGQQSSTEAQNEGNLVGTPKICYYELLSVDRQATDQEIKKAYRRKALELHPDRNLNDVESATKRFAEIQTAYEVLSDPQERAWYDSHRDAILSGEDGTNGDAEPTTFRNIRLTTTEEILSLMRKFNAAVPFDDEPTGFFGIARETFEHLALEEEAAADFEGVDCPDYTTFGSSDDNYEIVVKSFYNTWASFSTRKSFSWKDKYRLSDAPDRRVRRLMEKENKKLRDEAIREFNDAVRFLISFVRKRDPRYLPNSQTDADRQKSLRSAAAAQAARSRAANQEKLSTYEVPEWARARDNDSEQIQSSADEESEIEILECVVCSKTFKSDKQLEAHERSKKHVKALQQLRRQMQKEGADLNLEAEATVSNWTHREIDHGSALTLDSVQGQAEWIEAPAPSKANLDGEIKEIQDDVNDAFLAPDESYSPENSSNEEYAPRDEVETRLTSGITNSTITQTTTSQTDDAEGTSDPAKELSVGETGAQVKKIGKAKAKRQKKAALQASESEHRCSACGITFISRTKLFNHIREEDHAAPIFMLGNRINKNRKG</sequence>
<feature type="domain" description="C2H2-type" evidence="8">
    <location>
        <begin position="506"/>
        <end position="531"/>
    </location>
</feature>
<keyword evidence="2 4" id="KW-0863">Zinc-finger</keyword>
<feature type="region of interest" description="Disordered" evidence="6">
    <location>
        <begin position="251"/>
        <end position="282"/>
    </location>
</feature>
<feature type="compositionally biased region" description="Low complexity" evidence="6">
    <location>
        <begin position="265"/>
        <end position="279"/>
    </location>
</feature>
<feature type="region of interest" description="Disordered" evidence="6">
    <location>
        <begin position="418"/>
        <end position="480"/>
    </location>
</feature>
<proteinExistence type="predicted"/>
<dbReference type="PROSITE" id="PS50157">
    <property type="entry name" value="ZINC_FINGER_C2H2_2"/>
    <property type="match status" value="2"/>
</dbReference>
<name>A0ABR0SV67_9HYPO</name>
<evidence type="ECO:0000256" key="6">
    <source>
        <dbReference type="SAM" id="MobiDB-lite"/>
    </source>
</evidence>
<keyword evidence="10" id="KW-1185">Reference proteome</keyword>
<dbReference type="SUPFAM" id="SSF57667">
    <property type="entry name" value="beta-beta-alpha zinc fingers"/>
    <property type="match status" value="1"/>
</dbReference>
<evidence type="ECO:0000256" key="4">
    <source>
        <dbReference type="PROSITE-ProRule" id="PRU00042"/>
    </source>
</evidence>
<reference evidence="9 10" key="1">
    <citation type="submission" date="2024-01" db="EMBL/GenBank/DDBJ databases">
        <title>Complete genome of Cladobotryum mycophilum ATHUM6906.</title>
        <authorList>
            <person name="Christinaki A.C."/>
            <person name="Myridakis A.I."/>
            <person name="Kouvelis V.N."/>
        </authorList>
    </citation>
    <scope>NUCLEOTIDE SEQUENCE [LARGE SCALE GENOMIC DNA]</scope>
    <source>
        <strain evidence="9 10">ATHUM6906</strain>
    </source>
</reference>
<dbReference type="Gene3D" id="1.10.287.110">
    <property type="entry name" value="DnaJ domain"/>
    <property type="match status" value="1"/>
</dbReference>
<evidence type="ECO:0000259" key="7">
    <source>
        <dbReference type="PROSITE" id="PS50076"/>
    </source>
</evidence>
<evidence type="ECO:0000313" key="9">
    <source>
        <dbReference type="EMBL" id="KAK5995807.1"/>
    </source>
</evidence>
<dbReference type="CDD" id="cd06257">
    <property type="entry name" value="DnaJ"/>
    <property type="match status" value="1"/>
</dbReference>
<comment type="caution">
    <text evidence="9">The sequence shown here is derived from an EMBL/GenBank/DDBJ whole genome shotgun (WGS) entry which is preliminary data.</text>
</comment>
<dbReference type="InterPro" id="IPR054076">
    <property type="entry name" value="ZUO1-like_ZHD"/>
</dbReference>
<dbReference type="Pfam" id="PF12171">
    <property type="entry name" value="zf-C2H2_jaz"/>
    <property type="match status" value="1"/>
</dbReference>
<dbReference type="SMART" id="SM00355">
    <property type="entry name" value="ZnF_C2H2"/>
    <property type="match status" value="2"/>
</dbReference>
<evidence type="ECO:0000256" key="3">
    <source>
        <dbReference type="ARBA" id="ARBA00022833"/>
    </source>
</evidence>
<evidence type="ECO:0000256" key="5">
    <source>
        <dbReference type="SAM" id="Coils"/>
    </source>
</evidence>
<evidence type="ECO:0000313" key="10">
    <source>
        <dbReference type="Proteomes" id="UP001338125"/>
    </source>
</evidence>
<dbReference type="Proteomes" id="UP001338125">
    <property type="component" value="Unassembled WGS sequence"/>
</dbReference>
<dbReference type="Pfam" id="PF21884">
    <property type="entry name" value="ZUO1-like_ZHD"/>
    <property type="match status" value="1"/>
</dbReference>
<dbReference type="InterPro" id="IPR001623">
    <property type="entry name" value="DnaJ_domain"/>
</dbReference>
<evidence type="ECO:0000259" key="8">
    <source>
        <dbReference type="PROSITE" id="PS50157"/>
    </source>
</evidence>
<dbReference type="InterPro" id="IPR003604">
    <property type="entry name" value="Matrin/U1-like-C_Znf_C2H2"/>
</dbReference>
<dbReference type="EMBL" id="JAVFKD010000004">
    <property type="protein sequence ID" value="KAK5995807.1"/>
    <property type="molecule type" value="Genomic_DNA"/>
</dbReference>
<dbReference type="InterPro" id="IPR036236">
    <property type="entry name" value="Znf_C2H2_sf"/>
</dbReference>
<evidence type="ECO:0000256" key="1">
    <source>
        <dbReference type="ARBA" id="ARBA00022723"/>
    </source>
</evidence>
<feature type="domain" description="J" evidence="7">
    <location>
        <begin position="23"/>
        <end position="89"/>
    </location>
</feature>